<feature type="region of interest" description="Disordered" evidence="6">
    <location>
        <begin position="1122"/>
        <end position="1163"/>
    </location>
</feature>
<feature type="compositionally biased region" description="Low complexity" evidence="6">
    <location>
        <begin position="1187"/>
        <end position="1208"/>
    </location>
</feature>
<feature type="region of interest" description="Disordered" evidence="6">
    <location>
        <begin position="939"/>
        <end position="1008"/>
    </location>
</feature>
<feature type="domain" description="ETS" evidence="7">
    <location>
        <begin position="553"/>
        <end position="633"/>
    </location>
</feature>
<keyword evidence="4 5" id="KW-0539">Nucleus</keyword>
<feature type="compositionally biased region" description="Polar residues" evidence="6">
    <location>
        <begin position="351"/>
        <end position="361"/>
    </location>
</feature>
<evidence type="ECO:0000259" key="7">
    <source>
        <dbReference type="PROSITE" id="PS50061"/>
    </source>
</evidence>
<feature type="compositionally biased region" description="Low complexity" evidence="6">
    <location>
        <begin position="874"/>
        <end position="891"/>
    </location>
</feature>
<dbReference type="GO" id="GO:0000981">
    <property type="term" value="F:DNA-binding transcription factor activity, RNA polymerase II-specific"/>
    <property type="evidence" value="ECO:0007669"/>
    <property type="project" value="TreeGrafter"/>
</dbReference>
<dbReference type="Pfam" id="PF00178">
    <property type="entry name" value="Ets"/>
    <property type="match status" value="1"/>
</dbReference>
<dbReference type="SMART" id="SM00413">
    <property type="entry name" value="ETS"/>
    <property type="match status" value="1"/>
</dbReference>
<feature type="compositionally biased region" description="Low complexity" evidence="6">
    <location>
        <begin position="960"/>
        <end position="983"/>
    </location>
</feature>
<feature type="region of interest" description="Disordered" evidence="6">
    <location>
        <begin position="1187"/>
        <end position="1212"/>
    </location>
</feature>
<comment type="caution">
    <text evidence="8">The sequence shown here is derived from an EMBL/GenBank/DDBJ whole genome shotgun (WGS) entry which is preliminary data.</text>
</comment>
<feature type="region of interest" description="Disordered" evidence="6">
    <location>
        <begin position="425"/>
        <end position="451"/>
    </location>
</feature>
<feature type="compositionally biased region" description="Basic residues" evidence="6">
    <location>
        <begin position="984"/>
        <end position="993"/>
    </location>
</feature>
<evidence type="ECO:0000313" key="9">
    <source>
        <dbReference type="Proteomes" id="UP000762676"/>
    </source>
</evidence>
<evidence type="ECO:0000313" key="8">
    <source>
        <dbReference type="EMBL" id="GFR83975.1"/>
    </source>
</evidence>
<dbReference type="GO" id="GO:0030154">
    <property type="term" value="P:cell differentiation"/>
    <property type="evidence" value="ECO:0007669"/>
    <property type="project" value="TreeGrafter"/>
</dbReference>
<feature type="compositionally biased region" description="Low complexity" evidence="6">
    <location>
        <begin position="1057"/>
        <end position="1076"/>
    </location>
</feature>
<feature type="region of interest" description="Disordered" evidence="6">
    <location>
        <begin position="1241"/>
        <end position="1264"/>
    </location>
</feature>
<gene>
    <name evidence="8" type="ORF">ElyMa_000661400</name>
</gene>
<evidence type="ECO:0000256" key="6">
    <source>
        <dbReference type="SAM" id="MobiDB-lite"/>
    </source>
</evidence>
<evidence type="ECO:0000256" key="3">
    <source>
        <dbReference type="ARBA" id="ARBA00023125"/>
    </source>
</evidence>
<feature type="compositionally biased region" description="Polar residues" evidence="6">
    <location>
        <begin position="425"/>
        <end position="443"/>
    </location>
</feature>
<feature type="compositionally biased region" description="Low complexity" evidence="6">
    <location>
        <begin position="1140"/>
        <end position="1163"/>
    </location>
</feature>
<feature type="region of interest" description="Disordered" evidence="6">
    <location>
        <begin position="351"/>
        <end position="412"/>
    </location>
</feature>
<evidence type="ECO:0000256" key="2">
    <source>
        <dbReference type="ARBA" id="ARBA00005562"/>
    </source>
</evidence>
<dbReference type="PANTHER" id="PTHR11849">
    <property type="entry name" value="ETS"/>
    <property type="match status" value="1"/>
</dbReference>
<dbReference type="PRINTS" id="PR00454">
    <property type="entry name" value="ETSDOMAIN"/>
</dbReference>
<dbReference type="InterPro" id="IPR036390">
    <property type="entry name" value="WH_DNA-bd_sf"/>
</dbReference>
<feature type="compositionally biased region" description="Polar residues" evidence="6">
    <location>
        <begin position="1122"/>
        <end position="1132"/>
    </location>
</feature>
<feature type="region of interest" description="Disordered" evidence="6">
    <location>
        <begin position="256"/>
        <end position="288"/>
    </location>
</feature>
<feature type="region of interest" description="Disordered" evidence="6">
    <location>
        <begin position="912"/>
        <end position="931"/>
    </location>
</feature>
<sequence>MSTEAIFRLEFDQTVPSSLSKEFIAMLEEQDFTGDAGECLDGYHNHHQIAGSKNQYTGMSYQQPSGFPTSLPCNGDFRRFGSAEVLSGSYSNLNSATYGSKVAPSPAMSNLSSSDRNGSCDFFPGRSGSSSVEEHRSVGVTMLEADANGMDVFSGDEKLQELANLPLSILESTINFADSFEKDILGRIEKEELDACAGGTGRGVGEVDDRERFNGSTDSLLSAPIIGENFGSVTSSNIVDNLENASSTAVLHCQTSETVPDRRTATNSAKTSTSSLAPQIPGSRPKSYSMDDIGSIASIENFLLGVNDSPTGNTLSPTSAECDKPSGGSGILSMNLNLHNSFQNRAGVKESCNSSGVLSDTASKKQEMLSPTITVSQPFPEEPEESDRNRHRSGSIDTMGSSPLGDSFKQPPSYEEYIKAHNSNTTVILPSPSLGDTDTNSQDKGIDTDKDAGANFAMETTSSEDAADDHAPSNLLDDIMECIQLETGADGNISDDSQLDSLTEDLEKPRSDDVMPVKQEVTTEATTPPGVKTEDNNKMREIAAAVLAGSGQVQLWQFLLELLTDPGNESCIRWLGKGGEFRMVDPEEVARRWGRRKNKPNMNYDKVSRAMRYYYDKMILSKVHGKRYTYRFNFGVIMRAQRPAQTPTDPAELAELLSIISSSSPAGSSTSSATAAKKMARSAEKNYGCPPGSSDGGPQSANVPFPSSVEDGSYGFSRSLGTSGSGTGSFQTKLSTAAPGGYRSRSFQDLRGGSYSPMNYGASFSNTKNFGPVSSKNAGAGEYPKGSNGHIPELARQQSPLLNGQNPPNGLFLSSTPGYPNMEHHQQLEMNNNNYPTNMAGSRHFPGKTRRVLGINSHLSRSLSPSNFQGLLHSPNSSPTASTSPYSFSSPSRVMSAESRRKIWASQDYTSTVCDNDASNRSSSGYPNQMQGHNIHLHQHQQYPKFARADSDPTTSAGMSRSNSSSNLGGPVPGQHQGQGHFLGPHHHPHHLVPARCSSPYQRPRADSDHQMRLRAMPCLTEKRHSLPTELSVKVEAERLMMGLSRPAPPTVPMASPPCYMGQQQQIPSSASSSPSFVGSAGNVGSNHQANSFLSASPLASPRDPAADAKHFNSGLNRQQSFQQDQVPQGGTYQEHFQRQQHLQQQQQQQQEQQQQQQRMQDQLAKMLEQQSLHGQSVYNHYDTQHQQYAPKPQQQQQEMQQQQQYQKQPDDDIAWQSKRLQWQQQQQHQQQLQVQSFFDDPSAQDPLAFGNSPNSNACIPPPSVPYPTGNPMCHSYPSQSFNNENPSSEVFQNNNQYFSGF</sequence>
<feature type="compositionally biased region" description="Low complexity" evidence="6">
    <location>
        <begin position="265"/>
        <end position="277"/>
    </location>
</feature>
<dbReference type="Gene3D" id="1.10.10.10">
    <property type="entry name" value="Winged helix-like DNA-binding domain superfamily/Winged helix DNA-binding domain"/>
    <property type="match status" value="1"/>
</dbReference>
<dbReference type="EMBL" id="BMAT01001366">
    <property type="protein sequence ID" value="GFR83975.1"/>
    <property type="molecule type" value="Genomic_DNA"/>
</dbReference>
<dbReference type="PROSITE" id="PS00345">
    <property type="entry name" value="ETS_DOMAIN_1"/>
    <property type="match status" value="1"/>
</dbReference>
<dbReference type="PANTHER" id="PTHR11849:SF304">
    <property type="entry name" value="DNA-BINDING PROTEIN D-ETS-3"/>
    <property type="match status" value="1"/>
</dbReference>
<dbReference type="FunFam" id="1.10.10.10:FF:000039">
    <property type="entry name" value="Friend leukemia integration 1 transcription factor"/>
    <property type="match status" value="1"/>
</dbReference>
<organism evidence="8 9">
    <name type="scientific">Elysia marginata</name>
    <dbReference type="NCBI Taxonomy" id="1093978"/>
    <lineage>
        <taxon>Eukaryota</taxon>
        <taxon>Metazoa</taxon>
        <taxon>Spiralia</taxon>
        <taxon>Lophotrochozoa</taxon>
        <taxon>Mollusca</taxon>
        <taxon>Gastropoda</taxon>
        <taxon>Heterobranchia</taxon>
        <taxon>Euthyneura</taxon>
        <taxon>Panpulmonata</taxon>
        <taxon>Sacoglossa</taxon>
        <taxon>Placobranchoidea</taxon>
        <taxon>Plakobranchidae</taxon>
        <taxon>Elysia</taxon>
    </lineage>
</organism>
<dbReference type="SUPFAM" id="SSF46785">
    <property type="entry name" value="Winged helix' DNA-binding domain"/>
    <property type="match status" value="1"/>
</dbReference>
<comment type="similarity">
    <text evidence="2 5">Belongs to the ETS family.</text>
</comment>
<feature type="compositionally biased region" description="Low complexity" evidence="6">
    <location>
        <begin position="662"/>
        <end position="677"/>
    </location>
</feature>
<dbReference type="GO" id="GO:0043565">
    <property type="term" value="F:sequence-specific DNA binding"/>
    <property type="evidence" value="ECO:0007669"/>
    <property type="project" value="InterPro"/>
</dbReference>
<dbReference type="InterPro" id="IPR036388">
    <property type="entry name" value="WH-like_DNA-bd_sf"/>
</dbReference>
<name>A0AAV4GHT5_9GAST</name>
<proteinExistence type="inferred from homology"/>
<dbReference type="InterPro" id="IPR000418">
    <property type="entry name" value="Ets_dom"/>
</dbReference>
<feature type="region of interest" description="Disordered" evidence="6">
    <location>
        <begin position="1055"/>
        <end position="1083"/>
    </location>
</feature>
<comment type="subcellular location">
    <subcellularLocation>
        <location evidence="1 5">Nucleus</location>
    </subcellularLocation>
</comment>
<evidence type="ECO:0000256" key="1">
    <source>
        <dbReference type="ARBA" id="ARBA00004123"/>
    </source>
</evidence>
<keyword evidence="3 5" id="KW-0238">DNA-binding</keyword>
<dbReference type="GO" id="GO:0005634">
    <property type="term" value="C:nucleus"/>
    <property type="evidence" value="ECO:0007669"/>
    <property type="project" value="UniProtKB-SubCell"/>
</dbReference>
<protein>
    <submittedName>
        <fullName evidence="8">Friend leukemia integration 1 transcription factor</fullName>
    </submittedName>
</protein>
<keyword evidence="9" id="KW-1185">Reference proteome</keyword>
<evidence type="ECO:0000256" key="5">
    <source>
        <dbReference type="RuleBase" id="RU004019"/>
    </source>
</evidence>
<reference evidence="8 9" key="1">
    <citation type="journal article" date="2021" name="Elife">
        <title>Chloroplast acquisition without the gene transfer in kleptoplastic sea slugs, Plakobranchus ocellatus.</title>
        <authorList>
            <person name="Maeda T."/>
            <person name="Takahashi S."/>
            <person name="Yoshida T."/>
            <person name="Shimamura S."/>
            <person name="Takaki Y."/>
            <person name="Nagai Y."/>
            <person name="Toyoda A."/>
            <person name="Suzuki Y."/>
            <person name="Arimoto A."/>
            <person name="Ishii H."/>
            <person name="Satoh N."/>
            <person name="Nishiyama T."/>
            <person name="Hasebe M."/>
            <person name="Maruyama T."/>
            <person name="Minagawa J."/>
            <person name="Obokata J."/>
            <person name="Shigenobu S."/>
        </authorList>
    </citation>
    <scope>NUCLEOTIDE SEQUENCE [LARGE SCALE GENOMIC DNA]</scope>
</reference>
<dbReference type="InterPro" id="IPR046328">
    <property type="entry name" value="ETS_fam"/>
</dbReference>
<feature type="region of interest" description="Disordered" evidence="6">
    <location>
        <begin position="662"/>
        <end position="708"/>
    </location>
</feature>
<dbReference type="PROSITE" id="PS50061">
    <property type="entry name" value="ETS_DOMAIN_3"/>
    <property type="match status" value="1"/>
</dbReference>
<feature type="region of interest" description="Disordered" evidence="6">
    <location>
        <begin position="1278"/>
        <end position="1302"/>
    </location>
</feature>
<dbReference type="Proteomes" id="UP000762676">
    <property type="component" value="Unassembled WGS sequence"/>
</dbReference>
<feature type="region of interest" description="Disordered" evidence="6">
    <location>
        <begin position="866"/>
        <end position="891"/>
    </location>
</feature>
<accession>A0AAV4GHT5</accession>
<evidence type="ECO:0000256" key="4">
    <source>
        <dbReference type="ARBA" id="ARBA00023242"/>
    </source>
</evidence>